<evidence type="ECO:0000256" key="1">
    <source>
        <dbReference type="ARBA" id="ARBA00007447"/>
    </source>
</evidence>
<evidence type="ECO:0000313" key="6">
    <source>
        <dbReference type="EMBL" id="THZ73771.1"/>
    </source>
</evidence>
<evidence type="ECO:0000256" key="4">
    <source>
        <dbReference type="SAM" id="SignalP"/>
    </source>
</evidence>
<dbReference type="PANTHER" id="PTHR47966:SF51">
    <property type="entry name" value="BETA-SITE APP-CLEAVING ENZYME, ISOFORM A-RELATED"/>
    <property type="match status" value="1"/>
</dbReference>
<keyword evidence="3" id="KW-0472">Membrane</keyword>
<feature type="compositionally biased region" description="Polar residues" evidence="2">
    <location>
        <begin position="489"/>
        <end position="501"/>
    </location>
</feature>
<feature type="transmembrane region" description="Helical" evidence="3">
    <location>
        <begin position="445"/>
        <end position="469"/>
    </location>
</feature>
<keyword evidence="6" id="KW-0378">Hydrolase</keyword>
<feature type="region of interest" description="Disordered" evidence="2">
    <location>
        <begin position="479"/>
        <end position="509"/>
    </location>
</feature>
<dbReference type="PROSITE" id="PS51767">
    <property type="entry name" value="PEPTIDASE_A1"/>
    <property type="match status" value="1"/>
</dbReference>
<dbReference type="InterPro" id="IPR021109">
    <property type="entry name" value="Peptidase_aspartic_dom_sf"/>
</dbReference>
<comment type="similarity">
    <text evidence="1">Belongs to the peptidase A1 family.</text>
</comment>
<dbReference type="Gene3D" id="2.40.70.10">
    <property type="entry name" value="Acid Proteases"/>
    <property type="match status" value="2"/>
</dbReference>
<keyword evidence="3" id="KW-0812">Transmembrane</keyword>
<dbReference type="PANTHER" id="PTHR47966">
    <property type="entry name" value="BETA-SITE APP-CLEAVING ENZYME, ISOFORM A-RELATED"/>
    <property type="match status" value="1"/>
</dbReference>
<evidence type="ECO:0000313" key="7">
    <source>
        <dbReference type="Proteomes" id="UP000310039"/>
    </source>
</evidence>
<dbReference type="EMBL" id="QZBT01000244">
    <property type="protein sequence ID" value="THZ73771.1"/>
    <property type="molecule type" value="Genomic_DNA"/>
</dbReference>
<feature type="chain" id="PRO_5020251924" evidence="4">
    <location>
        <begin position="16"/>
        <end position="561"/>
    </location>
</feature>
<keyword evidence="4" id="KW-0732">Signal</keyword>
<keyword evidence="6" id="KW-0645">Protease</keyword>
<accession>A0A4S9X642</accession>
<dbReference type="GO" id="GO:0004190">
    <property type="term" value="F:aspartic-type endopeptidase activity"/>
    <property type="evidence" value="ECO:0007669"/>
    <property type="project" value="InterPro"/>
</dbReference>
<comment type="caution">
    <text evidence="6">The sequence shown here is derived from an EMBL/GenBank/DDBJ whole genome shotgun (WGS) entry which is preliminary data.</text>
</comment>
<protein>
    <submittedName>
        <fullName evidence="6">Acid protease</fullName>
    </submittedName>
</protein>
<keyword evidence="3" id="KW-1133">Transmembrane helix</keyword>
<dbReference type="GO" id="GO:0000324">
    <property type="term" value="C:fungal-type vacuole"/>
    <property type="evidence" value="ECO:0007669"/>
    <property type="project" value="TreeGrafter"/>
</dbReference>
<dbReference type="AlphaFoldDB" id="A0A4S9X642"/>
<sequence>MKSLVLATFVALAIGKSANKSLLPLSIPPSELWYEELPPNSRVHVLTQSSREGADGQWSTFVVEVGTPPQAVRLLPGTSANAGTTTWVVREQGCTLQNPQLSSTACASSRGGLFKSNDSTSWSTQSLSNSGVFELTTEYAESYLGLDGVGAYGFDTLSLGLNTGLPTLSRALIGGLSTNNYWIGSLGLSRWPFNFSNFDDPQPSLLTTLFNHSQIPSLSWAYTAGAAYRDSYGSLTLGGYDTTRHGLNTSSFPFGPDQAKDLLVTLSSITYDTFGSIPLLTQDIDILVDSMVTHLWLPTTVCHAFEQAFNLTWNETLELYVLDDSTHEQLLAQKPTFKFTITDGNDSGNAVDISLPYAAFDLSITQPYVEMEQRYFPLKRAHNDSQFTLGRVFLQEAYIIADYGRRNFSIAQALFPGRGVSQQLVSVYPPGFDLEAPRRKPSAGIIAGIVVGGVTLLAIVCGLGSWLYIRKRRQRGRKRTAVSGPFTIPSFTSNEKTSSPGQGAPLWDNGSKAMRELQSFANHAPQAGNNTYRMSELEAPVRVHEIDGRSHPVVELEAPLR</sequence>
<name>A0A4S9X642_AURPU</name>
<organism evidence="6 7">
    <name type="scientific">Aureobasidium pullulans</name>
    <name type="common">Black yeast</name>
    <name type="synonym">Pullularia pullulans</name>
    <dbReference type="NCBI Taxonomy" id="5580"/>
    <lineage>
        <taxon>Eukaryota</taxon>
        <taxon>Fungi</taxon>
        <taxon>Dikarya</taxon>
        <taxon>Ascomycota</taxon>
        <taxon>Pezizomycotina</taxon>
        <taxon>Dothideomycetes</taxon>
        <taxon>Dothideomycetidae</taxon>
        <taxon>Dothideales</taxon>
        <taxon>Saccotheciaceae</taxon>
        <taxon>Aureobasidium</taxon>
    </lineage>
</organism>
<dbReference type="GO" id="GO:0006508">
    <property type="term" value="P:proteolysis"/>
    <property type="evidence" value="ECO:0007669"/>
    <property type="project" value="UniProtKB-KW"/>
</dbReference>
<evidence type="ECO:0000256" key="3">
    <source>
        <dbReference type="SAM" id="Phobius"/>
    </source>
</evidence>
<dbReference type="InterPro" id="IPR001461">
    <property type="entry name" value="Aspartic_peptidase_A1"/>
</dbReference>
<dbReference type="InterPro" id="IPR034164">
    <property type="entry name" value="Pepsin-like_dom"/>
</dbReference>
<dbReference type="InterPro" id="IPR033121">
    <property type="entry name" value="PEPTIDASE_A1"/>
</dbReference>
<reference evidence="6 7" key="1">
    <citation type="submission" date="2018-10" db="EMBL/GenBank/DDBJ databases">
        <title>Fifty Aureobasidium pullulans genomes reveal a recombining polyextremotolerant generalist.</title>
        <authorList>
            <person name="Gostincar C."/>
            <person name="Turk M."/>
            <person name="Zajc J."/>
            <person name="Gunde-Cimerman N."/>
        </authorList>
    </citation>
    <scope>NUCLEOTIDE SEQUENCE [LARGE SCALE GENOMIC DNA]</scope>
    <source>
        <strain evidence="6 7">EXF-3403</strain>
    </source>
</reference>
<dbReference type="SUPFAM" id="SSF50630">
    <property type="entry name" value="Acid proteases"/>
    <property type="match status" value="1"/>
</dbReference>
<dbReference type="Pfam" id="PF00026">
    <property type="entry name" value="Asp"/>
    <property type="match status" value="1"/>
</dbReference>
<gene>
    <name evidence="6" type="ORF">D6C84_09596</name>
</gene>
<feature type="domain" description="Peptidase A1" evidence="5">
    <location>
        <begin position="8"/>
        <end position="411"/>
    </location>
</feature>
<feature type="signal peptide" evidence="4">
    <location>
        <begin position="1"/>
        <end position="15"/>
    </location>
</feature>
<evidence type="ECO:0000256" key="2">
    <source>
        <dbReference type="SAM" id="MobiDB-lite"/>
    </source>
</evidence>
<evidence type="ECO:0000259" key="5">
    <source>
        <dbReference type="PROSITE" id="PS51767"/>
    </source>
</evidence>
<proteinExistence type="inferred from homology"/>
<dbReference type="CDD" id="cd05471">
    <property type="entry name" value="pepsin_like"/>
    <property type="match status" value="1"/>
</dbReference>
<dbReference type="Proteomes" id="UP000310039">
    <property type="component" value="Unassembled WGS sequence"/>
</dbReference>